<feature type="region of interest" description="Disordered" evidence="1">
    <location>
        <begin position="1318"/>
        <end position="1345"/>
    </location>
</feature>
<feature type="region of interest" description="Disordered" evidence="1">
    <location>
        <begin position="900"/>
        <end position="973"/>
    </location>
</feature>
<keyword evidence="2" id="KW-0472">Membrane</keyword>
<evidence type="ECO:0000313" key="4">
    <source>
        <dbReference type="Proteomes" id="UP000762676"/>
    </source>
</evidence>
<feature type="compositionally biased region" description="Basic residues" evidence="1">
    <location>
        <begin position="1229"/>
        <end position="1238"/>
    </location>
</feature>
<feature type="compositionally biased region" description="Polar residues" evidence="1">
    <location>
        <begin position="914"/>
        <end position="944"/>
    </location>
</feature>
<evidence type="ECO:0000313" key="3">
    <source>
        <dbReference type="EMBL" id="GFR90879.1"/>
    </source>
</evidence>
<feature type="compositionally biased region" description="Polar residues" evidence="1">
    <location>
        <begin position="1189"/>
        <end position="1210"/>
    </location>
</feature>
<feature type="transmembrane region" description="Helical" evidence="2">
    <location>
        <begin position="82"/>
        <end position="106"/>
    </location>
</feature>
<feature type="compositionally biased region" description="Polar residues" evidence="1">
    <location>
        <begin position="1101"/>
        <end position="1122"/>
    </location>
</feature>
<dbReference type="Proteomes" id="UP000762676">
    <property type="component" value="Unassembled WGS sequence"/>
</dbReference>
<feature type="compositionally biased region" description="Basic and acidic residues" evidence="1">
    <location>
        <begin position="1151"/>
        <end position="1163"/>
    </location>
</feature>
<feature type="region of interest" description="Disordered" evidence="1">
    <location>
        <begin position="1146"/>
        <end position="1252"/>
    </location>
</feature>
<proteinExistence type="predicted"/>
<organism evidence="3 4">
    <name type="scientific">Elysia marginata</name>
    <dbReference type="NCBI Taxonomy" id="1093978"/>
    <lineage>
        <taxon>Eukaryota</taxon>
        <taxon>Metazoa</taxon>
        <taxon>Spiralia</taxon>
        <taxon>Lophotrochozoa</taxon>
        <taxon>Mollusca</taxon>
        <taxon>Gastropoda</taxon>
        <taxon>Heterobranchia</taxon>
        <taxon>Euthyneura</taxon>
        <taxon>Panpulmonata</taxon>
        <taxon>Sacoglossa</taxon>
        <taxon>Placobranchoidea</taxon>
        <taxon>Plakobranchidae</taxon>
        <taxon>Elysia</taxon>
    </lineage>
</organism>
<keyword evidence="2" id="KW-0812">Transmembrane</keyword>
<feature type="region of interest" description="Disordered" evidence="1">
    <location>
        <begin position="441"/>
        <end position="493"/>
    </location>
</feature>
<keyword evidence="4" id="KW-1185">Reference proteome</keyword>
<gene>
    <name evidence="3" type="ORF">ElyMa_006161100</name>
</gene>
<keyword evidence="2" id="KW-1133">Transmembrane helix</keyword>
<feature type="region of interest" description="Disordered" evidence="1">
    <location>
        <begin position="813"/>
        <end position="848"/>
    </location>
</feature>
<feature type="compositionally biased region" description="Basic and acidic residues" evidence="1">
    <location>
        <begin position="1014"/>
        <end position="1031"/>
    </location>
</feature>
<feature type="region of interest" description="Disordered" evidence="1">
    <location>
        <begin position="507"/>
        <end position="539"/>
    </location>
</feature>
<feature type="compositionally biased region" description="Polar residues" evidence="1">
    <location>
        <begin position="835"/>
        <end position="844"/>
    </location>
</feature>
<feature type="compositionally biased region" description="Basic residues" evidence="1">
    <location>
        <begin position="819"/>
        <end position="831"/>
    </location>
</feature>
<feature type="region of interest" description="Disordered" evidence="1">
    <location>
        <begin position="126"/>
        <end position="163"/>
    </location>
</feature>
<feature type="region of interest" description="Disordered" evidence="1">
    <location>
        <begin position="273"/>
        <end position="299"/>
    </location>
</feature>
<protein>
    <submittedName>
        <fullName evidence="3">Uncharacterized protein</fullName>
    </submittedName>
</protein>
<feature type="compositionally biased region" description="Basic and acidic residues" evidence="1">
    <location>
        <begin position="509"/>
        <end position="521"/>
    </location>
</feature>
<feature type="compositionally biased region" description="Polar residues" evidence="1">
    <location>
        <begin position="1321"/>
        <end position="1344"/>
    </location>
</feature>
<comment type="caution">
    <text evidence="3">The sequence shown here is derived from an EMBL/GenBank/DDBJ whole genome shotgun (WGS) entry which is preliminary data.</text>
</comment>
<feature type="compositionally biased region" description="Polar residues" evidence="1">
    <location>
        <begin position="955"/>
        <end position="973"/>
    </location>
</feature>
<feature type="compositionally biased region" description="Polar residues" evidence="1">
    <location>
        <begin position="522"/>
        <end position="539"/>
    </location>
</feature>
<evidence type="ECO:0000256" key="1">
    <source>
        <dbReference type="SAM" id="MobiDB-lite"/>
    </source>
</evidence>
<dbReference type="EMBL" id="BMAT01012375">
    <property type="protein sequence ID" value="GFR90879.1"/>
    <property type="molecule type" value="Genomic_DNA"/>
</dbReference>
<evidence type="ECO:0000256" key="2">
    <source>
        <dbReference type="SAM" id="Phobius"/>
    </source>
</evidence>
<feature type="compositionally biased region" description="Basic and acidic residues" evidence="1">
    <location>
        <begin position="152"/>
        <end position="161"/>
    </location>
</feature>
<name>A0AAV4H031_9GAST</name>
<sequence>MDQNSSNITRPVPDRSQPLLTNLSLGTGQSPEIISLLPTTDANLDLDLAVAAQFTTPRVSTAHTTFTNPSTLFGGHREGWEIPVVIGLAVLLMAILVILLVTCIICRRRLSRARSIRSVSKSQSLSLPVSSKDPHLSRPQGIGTSSASDSNASRHSERFESDFTNAEARPWSFDSIQSMGTSGVERSVPMPYGSREPVEMVTLAVDDGNCDTDIHPDYLYDDIMSTTQRLKKDGDKKISGATPYSKTEVFMTAESSRVDKVNDVYSVVARGKSKSKMTNAGSNGHGFRPKQISVSYSSGRASSQDLEQFKSDKNIGTKHLRKTHKGNYLHGDNIGRYETHANLKNINTERNYFEDGGIYDDHKLHANKHRDCEISKGDSKFHDGFGTSVTHILGRKPRFHKCVSFDEVENLRGSNGRSSGKVASSEWPPLTRSMSYFEEQKAGVDEKTHNQHSIPSDSSKTITEPAESRNAFKNNRGSVFPEENEKVQVSSVDCKPQPVISRFSYQMDAPKHRNLSTEKDSSSIASHPNHSPSSLSFPFQQNTTERILVKRQILKTSRSSSSLFPHDVETGNALVQDRRKTGSYQNVNSHSERVWKNEKLQRNIIDQHPHDSQQIHSPDGNANNAFRLRGQMVPKITISNQADSDESSDNERDILNTVISSDELELSQKLYSDLKTVIAPQPNVSCSDETYAEKLRRFSAPNMPNRSPQLTNISPAFQRRIVKSMSSDGLGGSDTAWGEKYTGSLQDIQRSWSDDCYELIRRTDSNDKDKAEYFKNLINARYEALFGTKNSDHAFGHSGNNFDGVWRRLNLTDHPSPRTVKRRSAAMRQKKLSRESSPTHSPFNSIDGDAANFREKIEYLKVPDSSQWNFLYDNVSLCNEISFSNNEKDKTKLPCRLSRPELAEGTDGADSDESSSNVHKSRSDMNLQHPHNGSVTTLLNTTPSGRMIPERSYSRNKNVFHTSSSQIEKNTDIGTHNNLHEELANDETHIYSEIGSPKFDENGNDSSGCSKIPDSCDRDDRFSTVGDDKNPAESCRSEPIYESITNVNQLKPRESIMMSFSDDFVTKQNSKTLENVKRDDTKTESLHQRKPKQSLVKMSLNDESSSKNRPTLPSFRPTTQMPLLSKTKPPYLNRFVLKNETVSSKSLANQVDRRGCEKPDSKRMQPRLTKPRSLTTPPERSSIKDKMPPSSTNAARMTTRNQHYARTSSTGDRDKSIFQSSSPSAGKHVVLKKAHKFSKKSDKTPDFTHSTNVYHGSEFQQDIISRGRAYSSPTQGANNTWDGDDPTQFRSTAGNVILEHSTSNDSLWLGISKRAAPQYGSKETTTPSTIKTQPANLPTVSNGQKKSEKVKYFGLNQTVLANLQKSSV</sequence>
<feature type="compositionally biased region" description="Basic and acidic residues" evidence="1">
    <location>
        <begin position="1074"/>
        <end position="1087"/>
    </location>
</feature>
<feature type="region of interest" description="Disordered" evidence="1">
    <location>
        <begin position="997"/>
        <end position="1035"/>
    </location>
</feature>
<feature type="compositionally biased region" description="Polar residues" evidence="1">
    <location>
        <begin position="451"/>
        <end position="462"/>
    </location>
</feature>
<accession>A0AAV4H031</accession>
<feature type="region of interest" description="Disordered" evidence="1">
    <location>
        <begin position="1071"/>
        <end position="1127"/>
    </location>
</feature>
<reference evidence="3 4" key="1">
    <citation type="journal article" date="2021" name="Elife">
        <title>Chloroplast acquisition without the gene transfer in kleptoplastic sea slugs, Plakobranchus ocellatus.</title>
        <authorList>
            <person name="Maeda T."/>
            <person name="Takahashi S."/>
            <person name="Yoshida T."/>
            <person name="Shimamura S."/>
            <person name="Takaki Y."/>
            <person name="Nagai Y."/>
            <person name="Toyoda A."/>
            <person name="Suzuki Y."/>
            <person name="Arimoto A."/>
            <person name="Ishii H."/>
            <person name="Satoh N."/>
            <person name="Nishiyama T."/>
            <person name="Hasebe M."/>
            <person name="Maruyama T."/>
            <person name="Minagawa J."/>
            <person name="Obokata J."/>
            <person name="Shigenobu S."/>
        </authorList>
    </citation>
    <scope>NUCLEOTIDE SEQUENCE [LARGE SCALE GENOMIC DNA]</scope>
</reference>